<dbReference type="EMBL" id="BSDR01000001">
    <property type="protein sequence ID" value="GLI34714.1"/>
    <property type="molecule type" value="Genomic_DNA"/>
</dbReference>
<accession>A0A9W6FT17</accession>
<keyword evidence="9" id="KW-0411">Iron-sulfur</keyword>
<keyword evidence="8" id="KW-0408">Iron</keyword>
<evidence type="ECO:0000256" key="4">
    <source>
        <dbReference type="ARBA" id="ARBA00012239"/>
    </source>
</evidence>
<evidence type="ECO:0000256" key="2">
    <source>
        <dbReference type="ARBA" id="ARBA00003120"/>
    </source>
</evidence>
<dbReference type="GO" id="GO:0046872">
    <property type="term" value="F:metal ion binding"/>
    <property type="evidence" value="ECO:0007669"/>
    <property type="project" value="UniProtKB-KW"/>
</dbReference>
<dbReference type="PIRSF" id="PIRSF005572">
    <property type="entry name" value="NifS"/>
    <property type="match status" value="1"/>
</dbReference>
<keyword evidence="6" id="KW-0479">Metal-binding</keyword>
<dbReference type="Pfam" id="PF00266">
    <property type="entry name" value="Aminotran_5"/>
    <property type="match status" value="1"/>
</dbReference>
<dbReference type="Gene3D" id="1.10.260.50">
    <property type="match status" value="1"/>
</dbReference>
<evidence type="ECO:0000256" key="3">
    <source>
        <dbReference type="ARBA" id="ARBA00006490"/>
    </source>
</evidence>
<keyword evidence="7" id="KW-0663">Pyridoxal phosphate</keyword>
<dbReference type="InterPro" id="IPR016454">
    <property type="entry name" value="Cysteine_dSase"/>
</dbReference>
<reference evidence="12" key="1">
    <citation type="submission" date="2022-12" db="EMBL/GenBank/DDBJ databases">
        <title>Reference genome sequencing for broad-spectrum identification of bacterial and archaeal isolates by mass spectrometry.</title>
        <authorList>
            <person name="Sekiguchi Y."/>
            <person name="Tourlousse D.M."/>
        </authorList>
    </citation>
    <scope>NUCLEOTIDE SEQUENCE</scope>
    <source>
        <strain evidence="12">ASRB1</strain>
    </source>
</reference>
<evidence type="ECO:0000259" key="11">
    <source>
        <dbReference type="Pfam" id="PF00266"/>
    </source>
</evidence>
<evidence type="ECO:0000256" key="1">
    <source>
        <dbReference type="ARBA" id="ARBA00001933"/>
    </source>
</evidence>
<comment type="similarity">
    <text evidence="3">Belongs to the class-V pyridoxal-phosphate-dependent aminotransferase family. NifS/IscS subfamily.</text>
</comment>
<name>A0A9W6FT17_9BACT</name>
<keyword evidence="13" id="KW-1185">Reference proteome</keyword>
<evidence type="ECO:0000256" key="9">
    <source>
        <dbReference type="ARBA" id="ARBA00023014"/>
    </source>
</evidence>
<proteinExistence type="inferred from homology"/>
<evidence type="ECO:0000256" key="7">
    <source>
        <dbReference type="ARBA" id="ARBA00022898"/>
    </source>
</evidence>
<feature type="domain" description="Aminotransferase class V" evidence="11">
    <location>
        <begin position="12"/>
        <end position="373"/>
    </location>
</feature>
<dbReference type="PANTHER" id="PTHR11601:SF34">
    <property type="entry name" value="CYSTEINE DESULFURASE"/>
    <property type="match status" value="1"/>
</dbReference>
<keyword evidence="5" id="KW-0808">Transferase</keyword>
<sequence>MEELGQMENKRIYMDHIAGTPVAPEVVEAMEPFLREYFGNPASIHHDGEEPQEALFKSREQVARLVGAEPEEIIFTSCGTESNNLAIKGTAFHRMKEKRHIVVSAVEHYSVLYSAKALERFGFEVTEIPVDSYGQVNPGDVKKALREDTALVSIMHANNEVGTIQPLKEIAYYTKEKGIPFHSDAVASVGRIPVDVRDLGVDLFSFAASQFGGPKGTGALYCKKGVQLWPLFHGGGQEDGRRTGTENVAGIVGMGKAAELALQNLPHRMATCKHLEDLLRKGIADHVDQIKFNGHPEEHIPGLVNVSIRFVEGEALLLHMDLRGISVAGASACMSITAKASHVLEAMGALGGEALGTLLFTLGEENTEEEVQQAVDTLSHVVTMLRAMSPLYKRA</sequence>
<dbReference type="GO" id="GO:0051536">
    <property type="term" value="F:iron-sulfur cluster binding"/>
    <property type="evidence" value="ECO:0007669"/>
    <property type="project" value="UniProtKB-KW"/>
</dbReference>
<dbReference type="Proteomes" id="UP001144372">
    <property type="component" value="Unassembled WGS sequence"/>
</dbReference>
<dbReference type="SUPFAM" id="SSF53383">
    <property type="entry name" value="PLP-dependent transferases"/>
    <property type="match status" value="1"/>
</dbReference>
<comment type="function">
    <text evidence="2">Catalyzes the removal of elemental sulfur atoms from cysteine to produce alanine. Seems to participate in the biosynthesis of the nitrogenase metalloclusters by providing the inorganic sulfur required for the Fe-S core formation.</text>
</comment>
<dbReference type="EC" id="2.8.1.7" evidence="4"/>
<gene>
    <name evidence="12" type="primary">nifS2</name>
    <name evidence="12" type="ORF">DAMNIGENAA_21470</name>
</gene>
<evidence type="ECO:0000256" key="6">
    <source>
        <dbReference type="ARBA" id="ARBA00022723"/>
    </source>
</evidence>
<organism evidence="12 13">
    <name type="scientific">Desulforhabdus amnigena</name>
    <dbReference type="NCBI Taxonomy" id="40218"/>
    <lineage>
        <taxon>Bacteria</taxon>
        <taxon>Pseudomonadati</taxon>
        <taxon>Thermodesulfobacteriota</taxon>
        <taxon>Syntrophobacteria</taxon>
        <taxon>Syntrophobacterales</taxon>
        <taxon>Syntrophobacteraceae</taxon>
        <taxon>Desulforhabdus</taxon>
    </lineage>
</organism>
<evidence type="ECO:0000313" key="12">
    <source>
        <dbReference type="EMBL" id="GLI34714.1"/>
    </source>
</evidence>
<protein>
    <recommendedName>
        <fullName evidence="4">cysteine desulfurase</fullName>
        <ecNumber evidence="4">2.8.1.7</ecNumber>
    </recommendedName>
</protein>
<dbReference type="Gene3D" id="3.40.640.10">
    <property type="entry name" value="Type I PLP-dependent aspartate aminotransferase-like (Major domain)"/>
    <property type="match status" value="1"/>
</dbReference>
<evidence type="ECO:0000256" key="5">
    <source>
        <dbReference type="ARBA" id="ARBA00022679"/>
    </source>
</evidence>
<evidence type="ECO:0000256" key="10">
    <source>
        <dbReference type="ARBA" id="ARBA00050776"/>
    </source>
</evidence>
<dbReference type="InterPro" id="IPR015421">
    <property type="entry name" value="PyrdxlP-dep_Trfase_major"/>
</dbReference>
<dbReference type="Gene3D" id="3.90.1150.10">
    <property type="entry name" value="Aspartate Aminotransferase, domain 1"/>
    <property type="match status" value="1"/>
</dbReference>
<dbReference type="AlphaFoldDB" id="A0A9W6FT17"/>
<dbReference type="InterPro" id="IPR000192">
    <property type="entry name" value="Aminotrans_V_dom"/>
</dbReference>
<comment type="caution">
    <text evidence="12">The sequence shown here is derived from an EMBL/GenBank/DDBJ whole genome shotgun (WGS) entry which is preliminary data.</text>
</comment>
<dbReference type="GO" id="GO:0031071">
    <property type="term" value="F:cysteine desulfurase activity"/>
    <property type="evidence" value="ECO:0007669"/>
    <property type="project" value="UniProtKB-EC"/>
</dbReference>
<comment type="catalytic activity">
    <reaction evidence="10">
        <text>(sulfur carrier)-H + L-cysteine = (sulfur carrier)-SH + L-alanine</text>
        <dbReference type="Rhea" id="RHEA:43892"/>
        <dbReference type="Rhea" id="RHEA-COMP:14737"/>
        <dbReference type="Rhea" id="RHEA-COMP:14739"/>
        <dbReference type="ChEBI" id="CHEBI:29917"/>
        <dbReference type="ChEBI" id="CHEBI:35235"/>
        <dbReference type="ChEBI" id="CHEBI:57972"/>
        <dbReference type="ChEBI" id="CHEBI:64428"/>
        <dbReference type="EC" id="2.8.1.7"/>
    </reaction>
</comment>
<evidence type="ECO:0000313" key="13">
    <source>
        <dbReference type="Proteomes" id="UP001144372"/>
    </source>
</evidence>
<evidence type="ECO:0000256" key="8">
    <source>
        <dbReference type="ARBA" id="ARBA00023004"/>
    </source>
</evidence>
<dbReference type="InterPro" id="IPR015424">
    <property type="entry name" value="PyrdxlP-dep_Trfase"/>
</dbReference>
<comment type="cofactor">
    <cofactor evidence="1">
        <name>pyridoxal 5'-phosphate</name>
        <dbReference type="ChEBI" id="CHEBI:597326"/>
    </cofactor>
</comment>
<dbReference type="PANTHER" id="PTHR11601">
    <property type="entry name" value="CYSTEINE DESULFURYLASE FAMILY MEMBER"/>
    <property type="match status" value="1"/>
</dbReference>
<dbReference type="InterPro" id="IPR015422">
    <property type="entry name" value="PyrdxlP-dep_Trfase_small"/>
</dbReference>
<dbReference type="FunFam" id="3.40.640.10:FF:000084">
    <property type="entry name" value="IscS-like cysteine desulfurase"/>
    <property type="match status" value="1"/>
</dbReference>